<accession>A0A8S1J1U4</accession>
<dbReference type="OrthoDB" id="687730at2759"/>
<dbReference type="PANTHER" id="PTHR10579:SF43">
    <property type="entry name" value="ZINC FINGER (C3HC4-TYPE RING FINGER) FAMILY PROTEIN"/>
    <property type="match status" value="1"/>
</dbReference>
<dbReference type="Proteomes" id="UP000708148">
    <property type="component" value="Unassembled WGS sequence"/>
</dbReference>
<gene>
    <name evidence="1" type="ORF">OSTQU699_LOCUS6871</name>
</gene>
<name>A0A8S1J1U4_9CHLO</name>
<comment type="caution">
    <text evidence="1">The sequence shown here is derived from an EMBL/GenBank/DDBJ whole genome shotgun (WGS) entry which is preliminary data.</text>
</comment>
<organism evidence="1 2">
    <name type="scientific">Ostreobium quekettii</name>
    <dbReference type="NCBI Taxonomy" id="121088"/>
    <lineage>
        <taxon>Eukaryota</taxon>
        <taxon>Viridiplantae</taxon>
        <taxon>Chlorophyta</taxon>
        <taxon>core chlorophytes</taxon>
        <taxon>Ulvophyceae</taxon>
        <taxon>TCBD clade</taxon>
        <taxon>Bryopsidales</taxon>
        <taxon>Ostreobineae</taxon>
        <taxon>Ostreobiaceae</taxon>
        <taxon>Ostreobium</taxon>
    </lineage>
</organism>
<keyword evidence="2" id="KW-1185">Reference proteome</keyword>
<reference evidence="1" key="1">
    <citation type="submission" date="2020-12" db="EMBL/GenBank/DDBJ databases">
        <authorList>
            <person name="Iha C."/>
        </authorList>
    </citation>
    <scope>NUCLEOTIDE SEQUENCE</scope>
</reference>
<sequence length="267" mass="27990">MKAIAEAGRGDYIFIKDATSIAPVFGELLGGLITVAAQDINVNLTPLNGSFITAVQTGGIVQGSESNWTVVFDNLFAQETRDILVDMNIPALASATVAQKVLRVDISYFDPVSRAHIVLDPVTLAIDRTLGERGTDDVLNLEVEVTRLTFLVSKEIQRALGQKEAFDTQGATATLDALLTRISISPARDDPRVQALKSDVESVQEVVAREEELTPVTSTAIASSASSLGSQRATSTSGFASTAAPAPTAAVLAADASAFVAESPSGR</sequence>
<evidence type="ECO:0000313" key="2">
    <source>
        <dbReference type="Proteomes" id="UP000708148"/>
    </source>
</evidence>
<evidence type="ECO:0000313" key="1">
    <source>
        <dbReference type="EMBL" id="CAD7701512.1"/>
    </source>
</evidence>
<dbReference type="PANTHER" id="PTHR10579">
    <property type="entry name" value="CALCIUM-ACTIVATED CHLORIDE CHANNEL REGULATOR"/>
    <property type="match status" value="1"/>
</dbReference>
<proteinExistence type="predicted"/>
<dbReference type="AlphaFoldDB" id="A0A8S1J1U4"/>
<protein>
    <submittedName>
        <fullName evidence="1">Uncharacterized protein</fullName>
    </submittedName>
</protein>
<dbReference type="InterPro" id="IPR051266">
    <property type="entry name" value="CLCR"/>
</dbReference>
<dbReference type="EMBL" id="CAJHUC010001557">
    <property type="protein sequence ID" value="CAD7701512.1"/>
    <property type="molecule type" value="Genomic_DNA"/>
</dbReference>